<sequence length="238" mass="26629">MASTLTKLTAGRALSRAGFAAGVRGFATQRLAKEDVEKALKSDKMQGWQFEAEKDGAADAITKTFEFKDFTEAFGFMSRSALIAEKMDHHPEWFNVYNRVEVRLTTHDASGLTKKRLMAYLGGAVQAVPPEKGSFPLDHKAECKQPMVEFLTCLKENKNKHHLCKNLSKSYLECRIQRGLMQEENLDDLGFRYNVEIDDEKLASLEAEKKERKGFYGGLSAVKYKASAGAEASNKDSE</sequence>
<dbReference type="Pfam" id="PF01329">
    <property type="entry name" value="Pterin_4a"/>
    <property type="match status" value="1"/>
</dbReference>
<dbReference type="OrthoDB" id="277398at2759"/>
<comment type="similarity">
    <text evidence="2">Belongs to the pterin-4-alpha-carbinolamine dehydratase family.</text>
</comment>
<evidence type="ECO:0000313" key="8">
    <source>
        <dbReference type="EMBL" id="GBG33053.1"/>
    </source>
</evidence>
<dbReference type="CDD" id="cd00914">
    <property type="entry name" value="PCD_DCoH_subfamily_b"/>
    <property type="match status" value="1"/>
</dbReference>
<dbReference type="InterPro" id="IPR036428">
    <property type="entry name" value="PCD_sf"/>
</dbReference>
<dbReference type="PROSITE" id="PS51808">
    <property type="entry name" value="CHCH"/>
    <property type="match status" value="1"/>
</dbReference>
<evidence type="ECO:0000256" key="1">
    <source>
        <dbReference type="ARBA" id="ARBA00001554"/>
    </source>
</evidence>
<dbReference type="Gene3D" id="3.30.1360.20">
    <property type="entry name" value="Transcriptional coactivator/pterin dehydratase"/>
    <property type="match status" value="1"/>
</dbReference>
<dbReference type="InterPro" id="IPR010625">
    <property type="entry name" value="CHCH"/>
</dbReference>
<dbReference type="GO" id="GO:0008124">
    <property type="term" value="F:4-alpha-hydroxytetrahydrobiopterin dehydratase activity"/>
    <property type="evidence" value="ECO:0007669"/>
    <property type="project" value="UniProtKB-EC"/>
</dbReference>
<dbReference type="GO" id="GO:0006729">
    <property type="term" value="P:tetrahydrobiopterin biosynthetic process"/>
    <property type="evidence" value="ECO:0007669"/>
    <property type="project" value="InterPro"/>
</dbReference>
<keyword evidence="5" id="KW-0456">Lyase</keyword>
<evidence type="ECO:0000256" key="2">
    <source>
        <dbReference type="ARBA" id="ARBA00006472"/>
    </source>
</evidence>
<name>A0A2R5GWL5_9STRA</name>
<dbReference type="EC" id="4.2.1.96" evidence="3"/>
<keyword evidence="9" id="KW-1185">Reference proteome</keyword>
<evidence type="ECO:0000256" key="3">
    <source>
        <dbReference type="ARBA" id="ARBA00013252"/>
    </source>
</evidence>
<keyword evidence="4" id="KW-1015">Disulfide bond</keyword>
<reference evidence="8 9" key="1">
    <citation type="submission" date="2017-12" db="EMBL/GenBank/DDBJ databases">
        <title>Sequencing, de novo assembly and annotation of complete genome of a new Thraustochytrid species, strain FCC1311.</title>
        <authorList>
            <person name="Sedici K."/>
            <person name="Godart F."/>
            <person name="Aiese Cigliano R."/>
            <person name="Sanseverino W."/>
            <person name="Barakat M."/>
            <person name="Ortet P."/>
            <person name="Marechal E."/>
            <person name="Cagnac O."/>
            <person name="Amato A."/>
        </authorList>
    </citation>
    <scope>NUCLEOTIDE SEQUENCE [LARGE SCALE GENOMIC DNA]</scope>
</reference>
<dbReference type="InParanoid" id="A0A2R5GWL5"/>
<dbReference type="NCBIfam" id="NF002018">
    <property type="entry name" value="PRK00823.1-3"/>
    <property type="match status" value="1"/>
</dbReference>
<organism evidence="8 9">
    <name type="scientific">Hondaea fermentalgiana</name>
    <dbReference type="NCBI Taxonomy" id="2315210"/>
    <lineage>
        <taxon>Eukaryota</taxon>
        <taxon>Sar</taxon>
        <taxon>Stramenopiles</taxon>
        <taxon>Bigyra</taxon>
        <taxon>Labyrinthulomycetes</taxon>
        <taxon>Thraustochytrida</taxon>
        <taxon>Thraustochytriidae</taxon>
        <taxon>Hondaea</taxon>
    </lineage>
</organism>
<dbReference type="PANTHER" id="PTHR12599:SF0">
    <property type="entry name" value="PTERIN-4-ALPHA-CARBINOLAMINE DEHYDRATASE"/>
    <property type="match status" value="1"/>
</dbReference>
<dbReference type="AlphaFoldDB" id="A0A2R5GWL5"/>
<evidence type="ECO:0000256" key="6">
    <source>
        <dbReference type="ARBA" id="ARBA00030497"/>
    </source>
</evidence>
<gene>
    <name evidence="8" type="ORF">FCC1311_092772</name>
</gene>
<feature type="domain" description="CHCH" evidence="7">
    <location>
        <begin position="143"/>
        <end position="175"/>
    </location>
</feature>
<evidence type="ECO:0000259" key="7">
    <source>
        <dbReference type="Pfam" id="PF06747"/>
    </source>
</evidence>
<accession>A0A2R5GWL5</accession>
<dbReference type="Pfam" id="PF06747">
    <property type="entry name" value="CHCH"/>
    <property type="match status" value="1"/>
</dbReference>
<dbReference type="Proteomes" id="UP000241890">
    <property type="component" value="Unassembled WGS sequence"/>
</dbReference>
<protein>
    <recommendedName>
        <fullName evidence="3">4a-hydroxytetrahydrobiopterin dehydratase</fullName>
        <ecNumber evidence="3">4.2.1.96</ecNumber>
    </recommendedName>
    <alternativeName>
        <fullName evidence="6">4-alpha-hydroxy-tetrahydropterin dehydratase</fullName>
    </alternativeName>
</protein>
<dbReference type="PANTHER" id="PTHR12599">
    <property type="entry name" value="PTERIN-4-ALPHA-CARBINOLAMINE DEHYDRATASE"/>
    <property type="match status" value="1"/>
</dbReference>
<dbReference type="SUPFAM" id="SSF55248">
    <property type="entry name" value="PCD-like"/>
    <property type="match status" value="1"/>
</dbReference>
<evidence type="ECO:0000313" key="9">
    <source>
        <dbReference type="Proteomes" id="UP000241890"/>
    </source>
</evidence>
<evidence type="ECO:0000256" key="5">
    <source>
        <dbReference type="ARBA" id="ARBA00023239"/>
    </source>
</evidence>
<dbReference type="InterPro" id="IPR001533">
    <property type="entry name" value="Pterin_deHydtase"/>
</dbReference>
<dbReference type="HAMAP" id="MF_00434">
    <property type="entry name" value="Pterin_4_alpha"/>
    <property type="match status" value="1"/>
</dbReference>
<dbReference type="EMBL" id="BEYU01000141">
    <property type="protein sequence ID" value="GBG33053.1"/>
    <property type="molecule type" value="Genomic_DNA"/>
</dbReference>
<evidence type="ECO:0000256" key="4">
    <source>
        <dbReference type="ARBA" id="ARBA00023157"/>
    </source>
</evidence>
<comment type="catalytic activity">
    <reaction evidence="1">
        <text>(4aS,6R)-4a-hydroxy-L-erythro-5,6,7,8-tetrahydrobiopterin = (6R)-L-erythro-6,7-dihydrobiopterin + H2O</text>
        <dbReference type="Rhea" id="RHEA:11920"/>
        <dbReference type="ChEBI" id="CHEBI:15377"/>
        <dbReference type="ChEBI" id="CHEBI:15642"/>
        <dbReference type="ChEBI" id="CHEBI:43120"/>
        <dbReference type="EC" id="4.2.1.96"/>
    </reaction>
</comment>
<comment type="caution">
    <text evidence="8">The sequence shown here is derived from an EMBL/GenBank/DDBJ whole genome shotgun (WGS) entry which is preliminary data.</text>
</comment>
<proteinExistence type="inferred from homology"/>